<protein>
    <recommendedName>
        <fullName evidence="4">Pre-toxin TG domain-containing protein</fullName>
    </recommendedName>
</protein>
<reference evidence="2 3" key="1">
    <citation type="submission" date="2015-11" db="EMBL/GenBank/DDBJ databases">
        <authorList>
            <person name="Lin W."/>
        </authorList>
    </citation>
    <scope>NUCLEOTIDE SEQUENCE [LARGE SCALE GENOMIC DNA]</scope>
    <source>
        <strain evidence="2 3">HCH-1</strain>
    </source>
</reference>
<evidence type="ECO:0000313" key="3">
    <source>
        <dbReference type="Proteomes" id="UP000060487"/>
    </source>
</evidence>
<gene>
    <name evidence="2" type="ORF">ASN18_2904</name>
</gene>
<dbReference type="RefSeq" id="WP_085053523.1">
    <property type="nucleotide sequence ID" value="NZ_LNQR01000117.1"/>
</dbReference>
<evidence type="ECO:0000256" key="1">
    <source>
        <dbReference type="SAM" id="MobiDB-lite"/>
    </source>
</evidence>
<dbReference type="EMBL" id="LNQR01000117">
    <property type="protein sequence ID" value="KWT78299.1"/>
    <property type="molecule type" value="Genomic_DNA"/>
</dbReference>
<name>A0ABR5SC03_9BACT</name>
<proteinExistence type="predicted"/>
<dbReference type="Proteomes" id="UP000060487">
    <property type="component" value="Unassembled WGS sequence"/>
</dbReference>
<evidence type="ECO:0008006" key="4">
    <source>
        <dbReference type="Google" id="ProtNLM"/>
    </source>
</evidence>
<accession>A0ABR5SC03</accession>
<keyword evidence="3" id="KW-1185">Reference proteome</keyword>
<organism evidence="2 3">
    <name type="scientific">Candidatus Magnetominusculus xianensis</name>
    <dbReference type="NCBI Taxonomy" id="1748249"/>
    <lineage>
        <taxon>Bacteria</taxon>
        <taxon>Pseudomonadati</taxon>
        <taxon>Nitrospirota</taxon>
        <taxon>Nitrospiria</taxon>
        <taxon>Nitrospirales</taxon>
        <taxon>Nitrospiraceae</taxon>
        <taxon>Candidatus Magnetominusculus</taxon>
    </lineage>
</organism>
<evidence type="ECO:0000313" key="2">
    <source>
        <dbReference type="EMBL" id="KWT78299.1"/>
    </source>
</evidence>
<comment type="caution">
    <text evidence="2">The sequence shown here is derived from an EMBL/GenBank/DDBJ whole genome shotgun (WGS) entry which is preliminary data.</text>
</comment>
<sequence>MDSEFWIQAEDGKFAGSKPGVPKRGGGHSTASGESKNPSQLEQAKEEFWDWASRQSGINIQGDSPLKDKAEAVAMDVRMGRKDLEQAYETLAKGRGQISAYRNARKLIEGDMMFWNYYRTVGGSRLTDDMLVRFAHGVAPGATDFVMKLNSVPDAGQKDAEAERQKAIIEEARKDDPGYVDSVMKAISQISMADLREALKNPEVRKAIVDAILDLEPHTGIPKGVIEGIIGSSLIAGTPMEWWERVVGLLPVVGKALAKIKLLGKVAILAQLRNDSNSIRATELTLRTKMATESLKGLEKTLEKAKSLPGTRGTNTVKQTLLTNAEREVKGVVNDLDSSISYLKTQVEEGIRGNKAETVDKLRNSYVILREKLDNLISMTGNNKELNIAKDAFDKLDNQLNAVKGMLREQGIRI</sequence>
<feature type="compositionally biased region" description="Polar residues" evidence="1">
    <location>
        <begin position="29"/>
        <end position="42"/>
    </location>
</feature>
<feature type="region of interest" description="Disordered" evidence="1">
    <location>
        <begin position="1"/>
        <end position="43"/>
    </location>
</feature>